<dbReference type="RefSeq" id="WP_011676043.1">
    <property type="nucleotide sequence ID" value="NZ_CP015901.2"/>
</dbReference>
<evidence type="ECO:0000313" key="1">
    <source>
        <dbReference type="EMBL" id="ARE23267.1"/>
    </source>
</evidence>
<accession>A0AA34XKZ6</accession>
<gene>
    <name evidence="1" type="ORF">LLJM3_1068</name>
</gene>
<proteinExistence type="predicted"/>
<organism evidence="1 2">
    <name type="scientific">Lactococcus lactis subsp. cremoris</name>
    <name type="common">Streptococcus cremoris</name>
    <dbReference type="NCBI Taxonomy" id="1359"/>
    <lineage>
        <taxon>Bacteria</taxon>
        <taxon>Bacillati</taxon>
        <taxon>Bacillota</taxon>
        <taxon>Bacilli</taxon>
        <taxon>Lactobacillales</taxon>
        <taxon>Streptococcaceae</taxon>
        <taxon>Lactococcus</taxon>
    </lineage>
</organism>
<dbReference type="EMBL" id="CP015901">
    <property type="protein sequence ID" value="ARE23267.1"/>
    <property type="molecule type" value="Genomic_DNA"/>
</dbReference>
<reference evidence="1 2" key="1">
    <citation type="journal article" date="2017" name="BMC Genomics">
        <title>Comparative and functional genomics of the Lactococcus lactis taxon; insights into evolution and niche adaptation.</title>
        <authorList>
            <person name="Kelleher P."/>
            <person name="Bottacini F."/>
            <person name="Mahony J."/>
            <person name="Kilcawley K.N."/>
            <person name="van Sinderen D."/>
        </authorList>
    </citation>
    <scope>NUCLEOTIDE SEQUENCE [LARGE SCALE GENOMIC DNA]</scope>
    <source>
        <strain evidence="1 2">JM3</strain>
    </source>
</reference>
<dbReference type="AlphaFoldDB" id="A0AA34XKZ6"/>
<protein>
    <submittedName>
        <fullName evidence="1">Uncharacterized protein</fullName>
    </submittedName>
</protein>
<dbReference type="Proteomes" id="UP000192161">
    <property type="component" value="Chromosome"/>
</dbReference>
<evidence type="ECO:0000313" key="2">
    <source>
        <dbReference type="Proteomes" id="UP000192161"/>
    </source>
</evidence>
<sequence>MEIYFKTEENTGLFSTNKKQIVELRGLTVDEVEKIIKFYNDLKAAKE</sequence>
<name>A0AA34XKZ6_LACLC</name>